<gene>
    <name evidence="2" type="ORF">HYG82_01090</name>
</gene>
<organism evidence="2 3">
    <name type="scientific">Natrinema halophilum</name>
    <dbReference type="NCBI Taxonomy" id="1699371"/>
    <lineage>
        <taxon>Archaea</taxon>
        <taxon>Methanobacteriati</taxon>
        <taxon>Methanobacteriota</taxon>
        <taxon>Stenosarchaea group</taxon>
        <taxon>Halobacteria</taxon>
        <taxon>Halobacteriales</taxon>
        <taxon>Natrialbaceae</taxon>
        <taxon>Natrinema</taxon>
    </lineage>
</organism>
<dbReference type="EMBL" id="CP058601">
    <property type="protein sequence ID" value="QLG51110.1"/>
    <property type="molecule type" value="Genomic_DNA"/>
</dbReference>
<dbReference type="OrthoDB" id="351142at2157"/>
<feature type="compositionally biased region" description="Polar residues" evidence="1">
    <location>
        <begin position="301"/>
        <end position="312"/>
    </location>
</feature>
<dbReference type="AlphaFoldDB" id="A0A7D5GN26"/>
<keyword evidence="3" id="KW-1185">Reference proteome</keyword>
<reference evidence="2 3" key="1">
    <citation type="submission" date="2020-07" db="EMBL/GenBank/DDBJ databases">
        <authorList>
            <person name="Cui H."/>
        </authorList>
    </citation>
    <scope>NUCLEOTIDE SEQUENCE [LARGE SCALE GENOMIC DNA]</scope>
    <source>
        <strain evidence="2 3">YPL8</strain>
    </source>
</reference>
<evidence type="ECO:0000256" key="1">
    <source>
        <dbReference type="SAM" id="MobiDB-lite"/>
    </source>
</evidence>
<proteinExistence type="predicted"/>
<sequence length="312" mass="33703">MTDGGQAEMDDADDGDSSDESPEETTEAEAEETESGEGEEAESEEAEGEAEEAESEEAEEEAEEAESEEAEEEAEEAESEEVEEEAEEAESEEAEEEAEEAEEEEAEEEAEEAEEEEAEEDEYHVEDADDVYQSDEASGVLHLDLDGLFLDLLGLEVNLNSVTLDVSARPGEGNLLGNLLSAVAGLMDGTDAMMDKAKSLLSKPVEFLSNLMSKPGEWLEGLFSGDGERDEEPTADEDVADEGEDESPGRIASAIGWLKKKLASLVPSVPTEEIVAIIVREVLEQLVERLEPDRDEESGGQPESQSQAEATS</sequence>
<accession>A0A7D5GN26</accession>
<feature type="region of interest" description="Disordered" evidence="1">
    <location>
        <begin position="221"/>
        <end position="248"/>
    </location>
</feature>
<dbReference type="Proteomes" id="UP000509241">
    <property type="component" value="Chromosome"/>
</dbReference>
<name>A0A7D5GN26_9EURY</name>
<feature type="region of interest" description="Disordered" evidence="1">
    <location>
        <begin position="1"/>
        <end position="125"/>
    </location>
</feature>
<evidence type="ECO:0000313" key="3">
    <source>
        <dbReference type="Proteomes" id="UP000509241"/>
    </source>
</evidence>
<evidence type="ECO:0000313" key="2">
    <source>
        <dbReference type="EMBL" id="QLG51110.1"/>
    </source>
</evidence>
<feature type="region of interest" description="Disordered" evidence="1">
    <location>
        <begin position="289"/>
        <end position="312"/>
    </location>
</feature>
<dbReference type="KEGG" id="haly:HYG82_01090"/>
<protein>
    <submittedName>
        <fullName evidence="2">Uncharacterized protein</fullName>
    </submittedName>
</protein>
<feature type="compositionally biased region" description="Acidic residues" evidence="1">
    <location>
        <begin position="228"/>
        <end position="246"/>
    </location>
</feature>
<feature type="compositionally biased region" description="Acidic residues" evidence="1">
    <location>
        <begin position="8"/>
        <end position="125"/>
    </location>
</feature>